<feature type="chain" id="PRO_5047093093" description="Big-1 domain-containing protein" evidence="2">
    <location>
        <begin position="22"/>
        <end position="676"/>
    </location>
</feature>
<dbReference type="Pfam" id="PF02369">
    <property type="entry name" value="Big_1"/>
    <property type="match status" value="1"/>
</dbReference>
<feature type="signal peptide" evidence="2">
    <location>
        <begin position="1"/>
        <end position="21"/>
    </location>
</feature>
<keyword evidence="2" id="KW-0732">Signal</keyword>
<accession>A0ABS1T1L0</accession>
<feature type="domain" description="Big-1" evidence="3">
    <location>
        <begin position="264"/>
        <end position="362"/>
    </location>
</feature>
<organism evidence="4 5">
    <name type="scientific">Shewanella schlegeliana</name>
    <dbReference type="NCBI Taxonomy" id="190308"/>
    <lineage>
        <taxon>Bacteria</taxon>
        <taxon>Pseudomonadati</taxon>
        <taxon>Pseudomonadota</taxon>
        <taxon>Gammaproteobacteria</taxon>
        <taxon>Alteromonadales</taxon>
        <taxon>Shewanellaceae</taxon>
        <taxon>Shewanella</taxon>
    </lineage>
</organism>
<dbReference type="PROSITE" id="PS51127">
    <property type="entry name" value="BIG1"/>
    <property type="match status" value="1"/>
</dbReference>
<keyword evidence="5" id="KW-1185">Reference proteome</keyword>
<proteinExistence type="inferred from homology"/>
<dbReference type="InterPro" id="IPR003344">
    <property type="entry name" value="Big_1_dom"/>
</dbReference>
<dbReference type="InterPro" id="IPR008964">
    <property type="entry name" value="Invasin/intimin_cell_adhesion"/>
</dbReference>
<comment type="similarity">
    <text evidence="1">Belongs to the intimin/invasin family.</text>
</comment>
<evidence type="ECO:0000313" key="4">
    <source>
        <dbReference type="EMBL" id="MBL4914682.1"/>
    </source>
</evidence>
<dbReference type="Gene3D" id="2.60.40.10">
    <property type="entry name" value="Immunoglobulins"/>
    <property type="match status" value="3"/>
</dbReference>
<evidence type="ECO:0000259" key="3">
    <source>
        <dbReference type="PROSITE" id="PS51127"/>
    </source>
</evidence>
<comment type="caution">
    <text evidence="4">The sequence shown here is derived from an EMBL/GenBank/DDBJ whole genome shotgun (WGS) entry which is preliminary data.</text>
</comment>
<dbReference type="EMBL" id="JAESVD010000010">
    <property type="protein sequence ID" value="MBL4914682.1"/>
    <property type="molecule type" value="Genomic_DNA"/>
</dbReference>
<dbReference type="SMART" id="SM00634">
    <property type="entry name" value="BID_1"/>
    <property type="match status" value="1"/>
</dbReference>
<protein>
    <recommendedName>
        <fullName evidence="3">Big-1 domain-containing protein</fullName>
    </recommendedName>
</protein>
<dbReference type="InterPro" id="IPR013783">
    <property type="entry name" value="Ig-like_fold"/>
</dbReference>
<dbReference type="SUPFAM" id="SSF49373">
    <property type="entry name" value="Invasin/intimin cell-adhesion fragments"/>
    <property type="match status" value="1"/>
</dbReference>
<dbReference type="PROSITE" id="PS51257">
    <property type="entry name" value="PROKAR_LIPOPROTEIN"/>
    <property type="match status" value="1"/>
</dbReference>
<evidence type="ECO:0000313" key="5">
    <source>
        <dbReference type="Proteomes" id="UP000604898"/>
    </source>
</evidence>
<reference evidence="4 5" key="1">
    <citation type="submission" date="2021-01" db="EMBL/GenBank/DDBJ databases">
        <title>Genome sequence of Shewanella schlegeliana JCM 11561.</title>
        <authorList>
            <person name="Zhang H."/>
            <person name="Li C."/>
        </authorList>
    </citation>
    <scope>NUCLEOTIDE SEQUENCE [LARGE SCALE GENOMIC DNA]</scope>
    <source>
        <strain evidence="4 5">JCM 11561</strain>
    </source>
</reference>
<evidence type="ECO:0000256" key="1">
    <source>
        <dbReference type="ARBA" id="ARBA00010116"/>
    </source>
</evidence>
<dbReference type="Proteomes" id="UP000604898">
    <property type="component" value="Unassembled WGS sequence"/>
</dbReference>
<name>A0ABS1T1L0_9GAMM</name>
<dbReference type="RefSeq" id="WP_202722933.1">
    <property type="nucleotide sequence ID" value="NZ_JAKILN010000009.1"/>
</dbReference>
<gene>
    <name evidence="4" type="ORF">JMA39_16385</name>
</gene>
<evidence type="ECO:0000256" key="2">
    <source>
        <dbReference type="SAM" id="SignalP"/>
    </source>
</evidence>
<sequence length="676" mass="68889">MVSFNRIIALVFLSFVLTACGGDDGDGPVCPNNVPCELINDNAAPTAAVTYEVSLSVTDAEGNEISSISSVNPGKLVANVSGITEPVIVTFGSTLGELPITTAVTDDEGNASVVIYAGSDLGAGTVTASLVSGEQDTAIIVIGATNLEMGSGEPLQSGVAEVSTDSLSAGGTASVSVMIVDEQGQPFMEAIDVFFSSGCSLLSTPLAEMSSPVMLVKGVATSTYLAKGCVGDDTINISANAGGINLFATGSINVLAAEKGSIVFVSATPTNIGILGSGRDESSTVLFKVLDTNGNPVSNAAVNFALNTEVGGLKIQPTQASTNGSGIVQTIVTSGTVATPVRVTATIDSSDPLLSSQSSTLVVSTGIPDQNSFSLSAEILNPEGWSYDGEQVKITARLADAFNNLAPDGTAVSFVTEGGAIGSSCFTENGECSVTWTSQHPRPLNGRATVTATAIGEESFPDSNGNGRFDAAEMTAFLAQDVAGRSNDMDEAFNDYNEDGVFNEDGLEELIDFNGDGAFTARDQLYNGVLCSEPAHSGCADGISNSKSINVRGSLVLIMSGSTAYGSDIIVIDSSSDNGDGVLDLYGKETGQVSLTIKDLNDQQMPAGTKVNISATAGTVVSKSSFVWPSTNAPGGLSFGILVKGEDAVNSGALLIEVETPNGVDTLVVTIPITIH</sequence>